<sequence length="357" mass="39431">MELSVYEFFSDYGLFLAKTITLAVIFIGAILIIILAASHGKKKHGEGEIEIEHLNDKLSETQKAIKSAVMDKEAFEHELKAEKKADKEKAKQAKKQKDNVREEDGKRIFVLDFDGDIRASDVASLRESVSAVLTIARPGTDEVVVRLESGGGMVHSYGLAASQMLRVTSAGVELTVCIDEVAASGGYMMACTGQKVIAAPFAIVGSIGVVAQVPNFHRLLKKNDIDFEVLTAGEYKRTLTVFGENTDEGRKKFVHDLNETHDLFKDFIHQQRPSLDLTRVANGDVWYGSQALELGLVDELKTSDEYLLAACEESDVYLVSYEQKTGLMDKIGEMVSVAAEKTTDRFLTKARRSEIEL</sequence>
<dbReference type="Gene3D" id="3.90.226.10">
    <property type="entry name" value="2-enoyl-CoA Hydratase, Chain A, domain 1"/>
    <property type="match status" value="1"/>
</dbReference>
<evidence type="ECO:0000256" key="5">
    <source>
        <dbReference type="ARBA" id="ARBA00022692"/>
    </source>
</evidence>
<feature type="transmembrane region" description="Helical" evidence="11">
    <location>
        <begin position="12"/>
        <end position="37"/>
    </location>
</feature>
<evidence type="ECO:0000256" key="2">
    <source>
        <dbReference type="ARBA" id="ARBA00008683"/>
    </source>
</evidence>
<evidence type="ECO:0000256" key="3">
    <source>
        <dbReference type="ARBA" id="ARBA00022475"/>
    </source>
</evidence>
<evidence type="ECO:0000259" key="12">
    <source>
        <dbReference type="Pfam" id="PF01343"/>
    </source>
</evidence>
<organism evidence="14 15">
    <name type="scientific">Oceanospirillum sediminis</name>
    <dbReference type="NCBI Taxonomy" id="2760088"/>
    <lineage>
        <taxon>Bacteria</taxon>
        <taxon>Pseudomonadati</taxon>
        <taxon>Pseudomonadota</taxon>
        <taxon>Gammaproteobacteria</taxon>
        <taxon>Oceanospirillales</taxon>
        <taxon>Oceanospirillaceae</taxon>
        <taxon>Oceanospirillum</taxon>
    </lineage>
</organism>
<dbReference type="InterPro" id="IPR029045">
    <property type="entry name" value="ClpP/crotonase-like_dom_sf"/>
</dbReference>
<reference evidence="14 15" key="1">
    <citation type="submission" date="2020-08" db="EMBL/GenBank/DDBJ databases">
        <title>Oceanospirillum sp. nov. isolated from marine sediment.</title>
        <authorList>
            <person name="Ji X."/>
        </authorList>
    </citation>
    <scope>NUCLEOTIDE SEQUENCE [LARGE SCALE GENOMIC DNA]</scope>
    <source>
        <strain evidence="14 15">D5</strain>
    </source>
</reference>
<dbReference type="GO" id="GO:0005886">
    <property type="term" value="C:plasma membrane"/>
    <property type="evidence" value="ECO:0007669"/>
    <property type="project" value="UniProtKB-SubCell"/>
</dbReference>
<keyword evidence="8 11" id="KW-1133">Transmembrane helix</keyword>
<keyword evidence="3" id="KW-1003">Cell membrane</keyword>
<dbReference type="EC" id="3.4.21.-" evidence="14"/>
<dbReference type="Gene3D" id="6.20.330.10">
    <property type="match status" value="1"/>
</dbReference>
<keyword evidence="7" id="KW-0720">Serine protease</keyword>
<dbReference type="InterPro" id="IPR047272">
    <property type="entry name" value="S49_SppA_C"/>
</dbReference>
<dbReference type="PANTHER" id="PTHR42987">
    <property type="entry name" value="PEPTIDASE S49"/>
    <property type="match status" value="1"/>
</dbReference>
<dbReference type="GO" id="GO:0004252">
    <property type="term" value="F:serine-type endopeptidase activity"/>
    <property type="evidence" value="ECO:0007669"/>
    <property type="project" value="InterPro"/>
</dbReference>
<dbReference type="PANTHER" id="PTHR42987:SF4">
    <property type="entry name" value="PROTEASE SOHB-RELATED"/>
    <property type="match status" value="1"/>
</dbReference>
<dbReference type="AlphaFoldDB" id="A0A839IVW4"/>
<dbReference type="InterPro" id="IPR002142">
    <property type="entry name" value="Peptidase_S49"/>
</dbReference>
<keyword evidence="10" id="KW-0175">Coiled coil</keyword>
<feature type="coiled-coil region" evidence="10">
    <location>
        <begin position="51"/>
        <end position="103"/>
    </location>
</feature>
<gene>
    <name evidence="14" type="primary">sohB</name>
    <name evidence="14" type="ORF">H4O21_19610</name>
</gene>
<evidence type="ECO:0000256" key="6">
    <source>
        <dbReference type="ARBA" id="ARBA00022801"/>
    </source>
</evidence>
<keyword evidence="5 11" id="KW-0812">Transmembrane</keyword>
<dbReference type="InterPro" id="IPR013703">
    <property type="entry name" value="Peptidase_S49_N_proteobac"/>
</dbReference>
<dbReference type="Proteomes" id="UP000565262">
    <property type="component" value="Unassembled WGS sequence"/>
</dbReference>
<proteinExistence type="inferred from homology"/>
<comment type="similarity">
    <text evidence="2">Belongs to the peptidase S49 family.</text>
</comment>
<evidence type="ECO:0000256" key="10">
    <source>
        <dbReference type="SAM" id="Coils"/>
    </source>
</evidence>
<keyword evidence="15" id="KW-1185">Reference proteome</keyword>
<keyword evidence="9 11" id="KW-0472">Membrane</keyword>
<comment type="subcellular location">
    <subcellularLocation>
        <location evidence="1">Cell membrane</location>
    </subcellularLocation>
</comment>
<dbReference type="NCBIfam" id="NF008745">
    <property type="entry name" value="PRK11778.1"/>
    <property type="match status" value="1"/>
</dbReference>
<evidence type="ECO:0000313" key="14">
    <source>
        <dbReference type="EMBL" id="MBB1488820.1"/>
    </source>
</evidence>
<evidence type="ECO:0000256" key="11">
    <source>
        <dbReference type="SAM" id="Phobius"/>
    </source>
</evidence>
<evidence type="ECO:0000256" key="7">
    <source>
        <dbReference type="ARBA" id="ARBA00022825"/>
    </source>
</evidence>
<evidence type="ECO:0000256" key="1">
    <source>
        <dbReference type="ARBA" id="ARBA00004236"/>
    </source>
</evidence>
<dbReference type="EMBL" id="JACJFM010000036">
    <property type="protein sequence ID" value="MBB1488820.1"/>
    <property type="molecule type" value="Genomic_DNA"/>
</dbReference>
<dbReference type="Pfam" id="PF01343">
    <property type="entry name" value="Peptidase_S49"/>
    <property type="match status" value="1"/>
</dbReference>
<feature type="domain" description="Peptidase S49" evidence="12">
    <location>
        <begin position="170"/>
        <end position="315"/>
    </location>
</feature>
<feature type="domain" description="Peptidase S49 N-terminal proteobacteria" evidence="13">
    <location>
        <begin position="7"/>
        <end position="164"/>
    </location>
</feature>
<evidence type="ECO:0000256" key="4">
    <source>
        <dbReference type="ARBA" id="ARBA00022670"/>
    </source>
</evidence>
<protein>
    <submittedName>
        <fullName evidence="14">Protease SohB</fullName>
        <ecNumber evidence="14">3.4.21.-</ecNumber>
    </submittedName>
</protein>
<comment type="caution">
    <text evidence="14">The sequence shown here is derived from an EMBL/GenBank/DDBJ whole genome shotgun (WGS) entry which is preliminary data.</text>
</comment>
<accession>A0A839IVW4</accession>
<dbReference type="SUPFAM" id="SSF52096">
    <property type="entry name" value="ClpP/crotonase"/>
    <property type="match status" value="1"/>
</dbReference>
<keyword evidence="6 14" id="KW-0378">Hydrolase</keyword>
<evidence type="ECO:0000256" key="9">
    <source>
        <dbReference type="ARBA" id="ARBA00023136"/>
    </source>
</evidence>
<dbReference type="GO" id="GO:0006508">
    <property type="term" value="P:proteolysis"/>
    <property type="evidence" value="ECO:0007669"/>
    <property type="project" value="UniProtKB-KW"/>
</dbReference>
<keyword evidence="4 14" id="KW-0645">Protease</keyword>
<evidence type="ECO:0000313" key="15">
    <source>
        <dbReference type="Proteomes" id="UP000565262"/>
    </source>
</evidence>
<name>A0A839IVW4_9GAMM</name>
<evidence type="ECO:0000256" key="8">
    <source>
        <dbReference type="ARBA" id="ARBA00022989"/>
    </source>
</evidence>
<dbReference type="Pfam" id="PF08496">
    <property type="entry name" value="Peptidase_S49_N"/>
    <property type="match status" value="1"/>
</dbReference>
<dbReference type="CDD" id="cd07023">
    <property type="entry name" value="S49_Sppa_N_C"/>
    <property type="match status" value="1"/>
</dbReference>
<evidence type="ECO:0000259" key="13">
    <source>
        <dbReference type="Pfam" id="PF08496"/>
    </source>
</evidence>